<dbReference type="RefSeq" id="WP_090544770.1">
    <property type="nucleotide sequence ID" value="NZ_FNSR01000001.1"/>
</dbReference>
<sequence>MSHDDFVVIGASVAYRLATPGAGATSQSSGRRCVVRAGEGGYLIDAPDGHKLEPLCASLAVQREMGTDVKLRG</sequence>
<evidence type="ECO:0000313" key="2">
    <source>
        <dbReference type="Proteomes" id="UP000199120"/>
    </source>
</evidence>
<organism evidence="1 2">
    <name type="scientific">Paraburkholderia caballeronis</name>
    <dbReference type="NCBI Taxonomy" id="416943"/>
    <lineage>
        <taxon>Bacteria</taxon>
        <taxon>Pseudomonadati</taxon>
        <taxon>Pseudomonadota</taxon>
        <taxon>Betaproteobacteria</taxon>
        <taxon>Burkholderiales</taxon>
        <taxon>Burkholderiaceae</taxon>
        <taxon>Paraburkholderia</taxon>
    </lineage>
</organism>
<accession>A0A1H7K0B0</accession>
<evidence type="ECO:0000313" key="1">
    <source>
        <dbReference type="EMBL" id="SEK80034.1"/>
    </source>
</evidence>
<dbReference type="OrthoDB" id="8713780at2"/>
<dbReference type="STRING" id="416943.SAMN05445871_2215"/>
<keyword evidence="2" id="KW-1185">Reference proteome</keyword>
<dbReference type="Proteomes" id="UP000199120">
    <property type="component" value="Unassembled WGS sequence"/>
</dbReference>
<name>A0A1H7K0B0_9BURK</name>
<dbReference type="AlphaFoldDB" id="A0A1H7K0B0"/>
<dbReference type="EMBL" id="FOAJ01000003">
    <property type="protein sequence ID" value="SEK80034.1"/>
    <property type="molecule type" value="Genomic_DNA"/>
</dbReference>
<gene>
    <name evidence="1" type="ORF">SAMN05192542_103519</name>
</gene>
<proteinExistence type="predicted"/>
<protein>
    <submittedName>
        <fullName evidence="1">Uncharacterized protein</fullName>
    </submittedName>
</protein>
<reference evidence="2" key="1">
    <citation type="submission" date="2016-10" db="EMBL/GenBank/DDBJ databases">
        <authorList>
            <person name="Varghese N."/>
            <person name="Submissions S."/>
        </authorList>
    </citation>
    <scope>NUCLEOTIDE SEQUENCE [LARGE SCALE GENOMIC DNA]</scope>
    <source>
        <strain evidence="2">LMG 26416</strain>
    </source>
</reference>